<comment type="caution">
    <text evidence="3">The sequence shown here is derived from an EMBL/GenBank/DDBJ whole genome shotgun (WGS) entry which is preliminary data.</text>
</comment>
<evidence type="ECO:0000313" key="3">
    <source>
        <dbReference type="EMBL" id="KAJ8377405.1"/>
    </source>
</evidence>
<dbReference type="AlphaFoldDB" id="A0AAD7W2M5"/>
<feature type="transmembrane region" description="Helical" evidence="2">
    <location>
        <begin position="30"/>
        <end position="51"/>
    </location>
</feature>
<feature type="compositionally biased region" description="Basic and acidic residues" evidence="1">
    <location>
        <begin position="55"/>
        <end position="73"/>
    </location>
</feature>
<gene>
    <name evidence="3" type="ORF">AAFF_G00260650</name>
</gene>
<evidence type="ECO:0000256" key="1">
    <source>
        <dbReference type="SAM" id="MobiDB-lite"/>
    </source>
</evidence>
<keyword evidence="2" id="KW-0812">Transmembrane</keyword>
<feature type="region of interest" description="Disordered" evidence="1">
    <location>
        <begin position="54"/>
        <end position="79"/>
    </location>
</feature>
<proteinExistence type="predicted"/>
<keyword evidence="4" id="KW-1185">Reference proteome</keyword>
<accession>A0AAD7W2M5</accession>
<keyword evidence="2" id="KW-1133">Transmembrane helix</keyword>
<dbReference type="Proteomes" id="UP001221898">
    <property type="component" value="Unassembled WGS sequence"/>
</dbReference>
<protein>
    <submittedName>
        <fullName evidence="3">Uncharacterized protein</fullName>
    </submittedName>
</protein>
<organism evidence="3 4">
    <name type="scientific">Aldrovandia affinis</name>
    <dbReference type="NCBI Taxonomy" id="143900"/>
    <lineage>
        <taxon>Eukaryota</taxon>
        <taxon>Metazoa</taxon>
        <taxon>Chordata</taxon>
        <taxon>Craniata</taxon>
        <taxon>Vertebrata</taxon>
        <taxon>Euteleostomi</taxon>
        <taxon>Actinopterygii</taxon>
        <taxon>Neopterygii</taxon>
        <taxon>Teleostei</taxon>
        <taxon>Notacanthiformes</taxon>
        <taxon>Halosauridae</taxon>
        <taxon>Aldrovandia</taxon>
    </lineage>
</organism>
<dbReference type="EMBL" id="JAINUG010000355">
    <property type="protein sequence ID" value="KAJ8377405.1"/>
    <property type="molecule type" value="Genomic_DNA"/>
</dbReference>
<evidence type="ECO:0000256" key="2">
    <source>
        <dbReference type="SAM" id="Phobius"/>
    </source>
</evidence>
<evidence type="ECO:0000313" key="4">
    <source>
        <dbReference type="Proteomes" id="UP001221898"/>
    </source>
</evidence>
<keyword evidence="2" id="KW-0472">Membrane</keyword>
<name>A0AAD7W2M5_9TELE</name>
<reference evidence="3" key="1">
    <citation type="journal article" date="2023" name="Science">
        <title>Genome structures resolve the early diversification of teleost fishes.</title>
        <authorList>
            <person name="Parey E."/>
            <person name="Louis A."/>
            <person name="Montfort J."/>
            <person name="Bouchez O."/>
            <person name="Roques C."/>
            <person name="Iampietro C."/>
            <person name="Lluch J."/>
            <person name="Castinel A."/>
            <person name="Donnadieu C."/>
            <person name="Desvignes T."/>
            <person name="Floi Bucao C."/>
            <person name="Jouanno E."/>
            <person name="Wen M."/>
            <person name="Mejri S."/>
            <person name="Dirks R."/>
            <person name="Jansen H."/>
            <person name="Henkel C."/>
            <person name="Chen W.J."/>
            <person name="Zahm M."/>
            <person name="Cabau C."/>
            <person name="Klopp C."/>
            <person name="Thompson A.W."/>
            <person name="Robinson-Rechavi M."/>
            <person name="Braasch I."/>
            <person name="Lecointre G."/>
            <person name="Bobe J."/>
            <person name="Postlethwait J.H."/>
            <person name="Berthelot C."/>
            <person name="Roest Crollius H."/>
            <person name="Guiguen Y."/>
        </authorList>
    </citation>
    <scope>NUCLEOTIDE SEQUENCE</scope>
    <source>
        <strain evidence="3">NC1722</strain>
    </source>
</reference>
<sequence>MTATVPVTVRVTARCESHRSLGDSPTGETAGGVVFAALFPLVFAQACRWLSTAGREPRNRRDVGSAVDPDRSQVLETGAPPDQVKIVGMLRNGILWFLKGGDPSLFSPLSDSLLKQVHPVTIVTSPSERNGVRPRSRCFDPGP</sequence>